<proteinExistence type="predicted"/>
<keyword evidence="3" id="KW-1185">Reference proteome</keyword>
<evidence type="ECO:0000313" key="3">
    <source>
        <dbReference type="Proteomes" id="UP001576784"/>
    </source>
</evidence>
<dbReference type="RefSeq" id="WP_413261754.1">
    <property type="nucleotide sequence ID" value="NZ_JBHFNR010000022.1"/>
</dbReference>
<evidence type="ECO:0000313" key="2">
    <source>
        <dbReference type="EMBL" id="MFB2892077.1"/>
    </source>
</evidence>
<dbReference type="Proteomes" id="UP001576784">
    <property type="component" value="Unassembled WGS sequence"/>
</dbReference>
<feature type="region of interest" description="Disordered" evidence="1">
    <location>
        <begin position="49"/>
        <end position="87"/>
    </location>
</feature>
<dbReference type="EMBL" id="JBHFNR010000022">
    <property type="protein sequence ID" value="MFB2892077.1"/>
    <property type="molecule type" value="Genomic_DNA"/>
</dbReference>
<name>A0ABV4XKX1_9CYAN</name>
<accession>A0ABV4XKX1</accession>
<gene>
    <name evidence="2" type="ORF">ACE1CI_03925</name>
</gene>
<feature type="compositionally biased region" description="Polar residues" evidence="1">
    <location>
        <begin position="53"/>
        <end position="78"/>
    </location>
</feature>
<reference evidence="2 3" key="1">
    <citation type="submission" date="2024-09" db="EMBL/GenBank/DDBJ databases">
        <title>Floridaenema gen nov. (Aerosakkonemataceae, Aerosakkonematales ord. nov., Cyanobacteria) from benthic tropical and subtropical fresh waters, with the description of four new species.</title>
        <authorList>
            <person name="Moretto J.A."/>
            <person name="Berthold D.E."/>
            <person name="Lefler F.W."/>
            <person name="Huang I.-S."/>
            <person name="Laughinghouse H. IV."/>
        </authorList>
    </citation>
    <scope>NUCLEOTIDE SEQUENCE [LARGE SCALE GENOMIC DNA]</scope>
    <source>
        <strain evidence="2 3">BLCC-F50</strain>
    </source>
</reference>
<organism evidence="2 3">
    <name type="scientific">Floridaenema flaviceps BLCC-F50</name>
    <dbReference type="NCBI Taxonomy" id="3153642"/>
    <lineage>
        <taxon>Bacteria</taxon>
        <taxon>Bacillati</taxon>
        <taxon>Cyanobacteriota</taxon>
        <taxon>Cyanophyceae</taxon>
        <taxon>Oscillatoriophycideae</taxon>
        <taxon>Aerosakkonematales</taxon>
        <taxon>Aerosakkonemataceae</taxon>
        <taxon>Floridanema</taxon>
        <taxon>Floridanema flaviceps</taxon>
    </lineage>
</organism>
<sequence length="87" mass="8945">MVSHLTNNPAIDLENGQVNLDVLAKPSPVMEVLNIRLSRVSLGTVLAEVASSGDRSPVNNPEVNPQSAKSSQPATANPSGGGATISR</sequence>
<comment type="caution">
    <text evidence="2">The sequence shown here is derived from an EMBL/GenBank/DDBJ whole genome shotgun (WGS) entry which is preliminary data.</text>
</comment>
<protein>
    <submittedName>
        <fullName evidence="2">Uncharacterized protein</fullName>
    </submittedName>
</protein>
<evidence type="ECO:0000256" key="1">
    <source>
        <dbReference type="SAM" id="MobiDB-lite"/>
    </source>
</evidence>